<reference evidence="1 2" key="1">
    <citation type="submission" date="2018-03" db="EMBL/GenBank/DDBJ databases">
        <title>Phenotypic and genomic properties of Cyclonatronum proteinivorum gen. nov., sp. nov., a haloalkaliphilic bacteroidete from soda lakes possessing Na+-translocating rhodopsin.</title>
        <authorList>
            <person name="Toshchakov S.V."/>
            <person name="Korzhenkov A."/>
            <person name="Samarov N.I."/>
            <person name="Kublanov I.V."/>
            <person name="Muntyan M.S."/>
            <person name="Sorokin D.Y."/>
        </authorList>
    </citation>
    <scope>NUCLEOTIDE SEQUENCE [LARGE SCALE GENOMIC DNA]</scope>
    <source>
        <strain evidence="1 2">Omega</strain>
    </source>
</reference>
<sequence length="165" mass="17985">MFSNSTERRVGDTGATYTGLPRAIRLAPRARLRRARGSGGRTKCDFYEESTATLLVVGIGDRDRYEIRLACISSCLFCKSYSKNWDGTISDLVIGHLGCVARMVETQCIASLPAGVLLVCYGLYARHRGRACGARGYLSGGVCFCYKHVTPSELVTGHHWGLGVD</sequence>
<name>A0A345UHR9_9BACT</name>
<evidence type="ECO:0000313" key="2">
    <source>
        <dbReference type="Proteomes" id="UP000254808"/>
    </source>
</evidence>
<dbReference type="AlphaFoldDB" id="A0A345UHR9"/>
<organism evidence="1 2">
    <name type="scientific">Cyclonatronum proteinivorum</name>
    <dbReference type="NCBI Taxonomy" id="1457365"/>
    <lineage>
        <taxon>Bacteria</taxon>
        <taxon>Pseudomonadati</taxon>
        <taxon>Balneolota</taxon>
        <taxon>Balneolia</taxon>
        <taxon>Balneolales</taxon>
        <taxon>Cyclonatronaceae</taxon>
        <taxon>Cyclonatronum</taxon>
    </lineage>
</organism>
<evidence type="ECO:0000313" key="1">
    <source>
        <dbReference type="EMBL" id="AXJ00021.1"/>
    </source>
</evidence>
<proteinExistence type="predicted"/>
<gene>
    <name evidence="1" type="ORF">CYPRO_0737</name>
</gene>
<dbReference type="EMBL" id="CP027806">
    <property type="protein sequence ID" value="AXJ00021.1"/>
    <property type="molecule type" value="Genomic_DNA"/>
</dbReference>
<dbReference type="Proteomes" id="UP000254808">
    <property type="component" value="Chromosome"/>
</dbReference>
<accession>A0A345UHR9</accession>
<dbReference type="KEGG" id="cprv:CYPRO_0737"/>
<protein>
    <submittedName>
        <fullName evidence="1">Uncharacterized protein</fullName>
    </submittedName>
</protein>
<keyword evidence="2" id="KW-1185">Reference proteome</keyword>